<reference evidence="2" key="1">
    <citation type="submission" date="2022-11" db="EMBL/GenBank/DDBJ databases">
        <authorList>
            <person name="Coimbra C."/>
        </authorList>
    </citation>
    <scope>NUCLEOTIDE SEQUENCE</scope>
    <source>
        <strain evidence="2">Jales19</strain>
    </source>
</reference>
<dbReference type="Pfam" id="PF03988">
    <property type="entry name" value="DUF347"/>
    <property type="match status" value="4"/>
</dbReference>
<feature type="transmembrane region" description="Helical" evidence="1">
    <location>
        <begin position="41"/>
        <end position="66"/>
    </location>
</feature>
<accession>A0ABT4R4I2</accession>
<comment type="caution">
    <text evidence="2">The sequence shown here is derived from an EMBL/GenBank/DDBJ whole genome shotgun (WGS) entry which is preliminary data.</text>
</comment>
<feature type="transmembrane region" description="Helical" evidence="1">
    <location>
        <begin position="78"/>
        <end position="97"/>
    </location>
</feature>
<feature type="transmembrane region" description="Helical" evidence="1">
    <location>
        <begin position="196"/>
        <end position="213"/>
    </location>
</feature>
<dbReference type="EMBL" id="JAPFQA010000040">
    <property type="protein sequence ID" value="MCZ8548732.1"/>
    <property type="molecule type" value="Genomic_DNA"/>
</dbReference>
<gene>
    <name evidence="2" type="ORF">OOJ09_31650</name>
</gene>
<keyword evidence="3" id="KW-1185">Reference proteome</keyword>
<keyword evidence="1" id="KW-0472">Membrane</keyword>
<feature type="transmembrane region" description="Helical" evidence="1">
    <location>
        <begin position="141"/>
        <end position="162"/>
    </location>
</feature>
<evidence type="ECO:0000313" key="3">
    <source>
        <dbReference type="Proteomes" id="UP001152178"/>
    </source>
</evidence>
<evidence type="ECO:0000313" key="2">
    <source>
        <dbReference type="EMBL" id="MCZ8548732.1"/>
    </source>
</evidence>
<evidence type="ECO:0008006" key="4">
    <source>
        <dbReference type="Google" id="ProtNLM"/>
    </source>
</evidence>
<evidence type="ECO:0000256" key="1">
    <source>
        <dbReference type="SAM" id="Phobius"/>
    </source>
</evidence>
<dbReference type="InterPro" id="IPR007136">
    <property type="entry name" value="DUF347"/>
</dbReference>
<feature type="transmembrane region" description="Helical" evidence="1">
    <location>
        <begin position="225"/>
        <end position="246"/>
    </location>
</feature>
<keyword evidence="1" id="KW-0812">Transmembrane</keyword>
<keyword evidence="1" id="KW-1133">Transmembrane helix</keyword>
<feature type="transmembrane region" description="Helical" evidence="1">
    <location>
        <begin position="168"/>
        <end position="189"/>
    </location>
</feature>
<name>A0ABT4R4I2_9HYPH</name>
<dbReference type="Proteomes" id="UP001152178">
    <property type="component" value="Unassembled WGS sequence"/>
</dbReference>
<protein>
    <recommendedName>
        <fullName evidence="4">Membrane-anchored protein</fullName>
    </recommendedName>
</protein>
<organism evidence="2 3">
    <name type="scientific">Mesorhizobium qingshengii</name>
    <dbReference type="NCBI Taxonomy" id="1165689"/>
    <lineage>
        <taxon>Bacteria</taxon>
        <taxon>Pseudomonadati</taxon>
        <taxon>Pseudomonadota</taxon>
        <taxon>Alphaproteobacteria</taxon>
        <taxon>Hyphomicrobiales</taxon>
        <taxon>Phyllobacteriaceae</taxon>
        <taxon>Mesorhizobium</taxon>
    </lineage>
</organism>
<feature type="transmembrane region" description="Helical" evidence="1">
    <location>
        <begin position="109"/>
        <end position="129"/>
    </location>
</feature>
<dbReference type="RefSeq" id="WP_269908978.1">
    <property type="nucleotide sequence ID" value="NZ_JAPFQA010000040.1"/>
</dbReference>
<proteinExistence type="predicted"/>
<sequence length="264" mass="28795">MPLLTTQTVQPVANRVPDVTVDFWLIKLMAVTMGETAADYLAVNLGLGLTVTSLIMTGVLLVALVFQFAQKRYVPWAYWLAVVLISVVGTLVTDNLVDNFGVRLETTTVAFSVVLAATFAVWYASERTLSIHTIYTTKREIFYWLAILFTFSLGTAAGDLVAETFDMGYLATGLLFGGVITLIAFAYYVFKLNGILAFWLAYILTRPLGASFGDLLSQPLEYGGLGFGTTSTSLIFLGCIAALVVYMSIKRNAGEIDEILLEAE</sequence>